<evidence type="ECO:0000313" key="3">
    <source>
        <dbReference type="Proteomes" id="UP000193926"/>
    </source>
</evidence>
<comment type="caution">
    <text evidence="2">The sequence shown here is derived from an EMBL/GenBank/DDBJ whole genome shotgun (WGS) entry which is preliminary data.</text>
</comment>
<dbReference type="EMBL" id="JFKC01000024">
    <property type="protein sequence ID" value="OSQ46157.1"/>
    <property type="molecule type" value="Genomic_DNA"/>
</dbReference>
<dbReference type="InterPro" id="IPR036691">
    <property type="entry name" value="Endo/exonu/phosph_ase_sf"/>
</dbReference>
<dbReference type="AlphaFoldDB" id="A0A1X4NG83"/>
<reference evidence="2 3" key="1">
    <citation type="submission" date="2014-03" db="EMBL/GenBank/DDBJ databases">
        <title>The draft genome sequence of Marivita geojedonensis KCTC 23882.</title>
        <authorList>
            <person name="Lai Q."/>
            <person name="Shao Z."/>
        </authorList>
    </citation>
    <scope>NUCLEOTIDE SEQUENCE [LARGE SCALE GENOMIC DNA]</scope>
    <source>
        <strain evidence="2 3">DPG-138</strain>
    </source>
</reference>
<name>A0A1X4NG83_9RHOB</name>
<feature type="domain" description="Endonuclease/exonuclease/phosphatase" evidence="1">
    <location>
        <begin position="37"/>
        <end position="298"/>
    </location>
</feature>
<keyword evidence="3" id="KW-1185">Reference proteome</keyword>
<dbReference type="GO" id="GO:0003824">
    <property type="term" value="F:catalytic activity"/>
    <property type="evidence" value="ECO:0007669"/>
    <property type="project" value="InterPro"/>
</dbReference>
<protein>
    <recommendedName>
        <fullName evidence="1">Endonuclease/exonuclease/phosphatase domain-containing protein</fullName>
    </recommendedName>
</protein>
<accession>A0A1X4NG83</accession>
<dbReference type="STRING" id="1123756.MGEO_17455"/>
<dbReference type="InterPro" id="IPR005135">
    <property type="entry name" value="Endo/exonuclease/phosphatase"/>
</dbReference>
<dbReference type="SUPFAM" id="SSF56219">
    <property type="entry name" value="DNase I-like"/>
    <property type="match status" value="1"/>
</dbReference>
<evidence type="ECO:0000313" key="2">
    <source>
        <dbReference type="EMBL" id="OSQ46157.1"/>
    </source>
</evidence>
<dbReference type="Proteomes" id="UP000193926">
    <property type="component" value="Unassembled WGS sequence"/>
</dbReference>
<dbReference type="OrthoDB" id="292013at2"/>
<organism evidence="2 3">
    <name type="scientific">Marivita geojedonensis</name>
    <dbReference type="NCBI Taxonomy" id="1123756"/>
    <lineage>
        <taxon>Bacteria</taxon>
        <taxon>Pseudomonadati</taxon>
        <taxon>Pseudomonadota</taxon>
        <taxon>Alphaproteobacteria</taxon>
        <taxon>Rhodobacterales</taxon>
        <taxon>Roseobacteraceae</taxon>
        <taxon>Marivita</taxon>
    </lineage>
</organism>
<gene>
    <name evidence="2" type="ORF">MGEO_17455</name>
</gene>
<proteinExistence type="predicted"/>
<sequence length="318" mass="34565">MATQHAHADDLRLALWHVALSRDGPGLLLRDLHVPDQDLLQVAEAIRRADVDVLVLTQIDFDALGTSLAALSDLVSDGHRYVLPLASNAGRPTGHDIDGDGRLGEPEDSHAYGLFPGQKASGILSRFPIDVERVENFNDLLWRDIPGTNLTDTDAAADIQRLSAGGHWIVPILIDGESSDRTLNLLIGHAGAPVFDGPEDRNGRRNLDELRLWTMILDGRLGTGLGRPWVFMANTNLDPERGEGYRRAMAEFLSAPLLSDPLAGQVSAHWDDPGPMRVSYLLPSAELLTGDAQVWPALPGQWHSLITVDIALPDLALP</sequence>
<evidence type="ECO:0000259" key="1">
    <source>
        <dbReference type="Pfam" id="PF03372"/>
    </source>
</evidence>
<dbReference type="Pfam" id="PF03372">
    <property type="entry name" value="Exo_endo_phos"/>
    <property type="match status" value="1"/>
</dbReference>